<keyword evidence="10" id="KW-1185">Reference proteome</keyword>
<dbReference type="Gene3D" id="1.10.3720.10">
    <property type="entry name" value="MetI-like"/>
    <property type="match status" value="1"/>
</dbReference>
<dbReference type="SUPFAM" id="SSF161098">
    <property type="entry name" value="MetI-like"/>
    <property type="match status" value="1"/>
</dbReference>
<evidence type="ECO:0000256" key="4">
    <source>
        <dbReference type="ARBA" id="ARBA00022692"/>
    </source>
</evidence>
<feature type="transmembrane region" description="Helical" evidence="7">
    <location>
        <begin position="12"/>
        <end position="32"/>
    </location>
</feature>
<keyword evidence="2 7" id="KW-0813">Transport</keyword>
<dbReference type="InterPro" id="IPR000515">
    <property type="entry name" value="MetI-like"/>
</dbReference>
<dbReference type="InterPro" id="IPR035906">
    <property type="entry name" value="MetI-like_sf"/>
</dbReference>
<evidence type="ECO:0000256" key="3">
    <source>
        <dbReference type="ARBA" id="ARBA00022475"/>
    </source>
</evidence>
<comment type="similarity">
    <text evidence="7">Belongs to the binding-protein-dependent transport system permease family.</text>
</comment>
<evidence type="ECO:0000256" key="6">
    <source>
        <dbReference type="ARBA" id="ARBA00023136"/>
    </source>
</evidence>
<dbReference type="Proteomes" id="UP000293142">
    <property type="component" value="Unassembled WGS sequence"/>
</dbReference>
<organism evidence="9 10">
    <name type="scientific">Paenibacillus thalictri</name>
    <dbReference type="NCBI Taxonomy" id="2527873"/>
    <lineage>
        <taxon>Bacteria</taxon>
        <taxon>Bacillati</taxon>
        <taxon>Bacillota</taxon>
        <taxon>Bacilli</taxon>
        <taxon>Bacillales</taxon>
        <taxon>Paenibacillaceae</taxon>
        <taxon>Paenibacillus</taxon>
    </lineage>
</organism>
<feature type="transmembrane region" description="Helical" evidence="7">
    <location>
        <begin position="183"/>
        <end position="206"/>
    </location>
</feature>
<comment type="subcellular location">
    <subcellularLocation>
        <location evidence="1 7">Cell membrane</location>
        <topology evidence="1 7">Multi-pass membrane protein</topology>
    </subcellularLocation>
</comment>
<name>A0A4Q9DMC1_9BACL</name>
<dbReference type="Pfam" id="PF00528">
    <property type="entry name" value="BPD_transp_1"/>
    <property type="match status" value="1"/>
</dbReference>
<evidence type="ECO:0000313" key="9">
    <source>
        <dbReference type="EMBL" id="TBL75239.1"/>
    </source>
</evidence>
<comment type="caution">
    <text evidence="9">The sequence shown here is derived from an EMBL/GenBank/DDBJ whole genome shotgun (WGS) entry which is preliminary data.</text>
</comment>
<dbReference type="OrthoDB" id="9810086at2"/>
<dbReference type="PANTHER" id="PTHR43744">
    <property type="entry name" value="ABC TRANSPORTER PERMEASE PROTEIN MG189-RELATED-RELATED"/>
    <property type="match status" value="1"/>
</dbReference>
<evidence type="ECO:0000256" key="1">
    <source>
        <dbReference type="ARBA" id="ARBA00004651"/>
    </source>
</evidence>
<dbReference type="GO" id="GO:0005886">
    <property type="term" value="C:plasma membrane"/>
    <property type="evidence" value="ECO:0007669"/>
    <property type="project" value="UniProtKB-SubCell"/>
</dbReference>
<evidence type="ECO:0000256" key="2">
    <source>
        <dbReference type="ARBA" id="ARBA00022448"/>
    </source>
</evidence>
<dbReference type="CDD" id="cd06261">
    <property type="entry name" value="TM_PBP2"/>
    <property type="match status" value="1"/>
</dbReference>
<feature type="transmembrane region" description="Helical" evidence="7">
    <location>
        <begin position="142"/>
        <end position="162"/>
    </location>
</feature>
<protein>
    <submittedName>
        <fullName evidence="9">Carbohydrate ABC transporter permease</fullName>
    </submittedName>
</protein>
<dbReference type="PROSITE" id="PS50928">
    <property type="entry name" value="ABC_TM1"/>
    <property type="match status" value="1"/>
</dbReference>
<feature type="transmembrane region" description="Helical" evidence="7">
    <location>
        <begin position="257"/>
        <end position="276"/>
    </location>
</feature>
<keyword evidence="5 7" id="KW-1133">Transmembrane helix</keyword>
<dbReference type="RefSeq" id="WP_131015728.1">
    <property type="nucleotide sequence ID" value="NZ_SIRE01000017.1"/>
</dbReference>
<keyword evidence="4 7" id="KW-0812">Transmembrane</keyword>
<sequence length="291" mass="32558">MKTKTFSFSTAFDLANYALLTLLGLVTLYPILNVLAISLSDYKAFVDNPMMIIPQNINLEAYTLIFKNPLLISSYGNTIFIAVVGTAVNMAMTIVTAYPLAKAKVRGERWILFFIIFTMMFSGGLIPVFLVVKNLHLYNTLWALIIPTAISTYNFIIVKTFFESIPDSLEESAKIDGAGHMYILLNIVLPLSVPVIATVGLFYGVVNWNRFFEAVMYLSDRSKWTLTILLREIVTENTDVLAGADPLNAQKVYPKTMQNATIITAVLPILFSYPFVQKYFIKGIMLGAVKQ</sequence>
<evidence type="ECO:0000256" key="5">
    <source>
        <dbReference type="ARBA" id="ARBA00022989"/>
    </source>
</evidence>
<dbReference type="AlphaFoldDB" id="A0A4Q9DMC1"/>
<feature type="transmembrane region" description="Helical" evidence="7">
    <location>
        <begin position="79"/>
        <end position="98"/>
    </location>
</feature>
<feature type="domain" description="ABC transmembrane type-1" evidence="8">
    <location>
        <begin position="75"/>
        <end position="275"/>
    </location>
</feature>
<dbReference type="GO" id="GO:0055085">
    <property type="term" value="P:transmembrane transport"/>
    <property type="evidence" value="ECO:0007669"/>
    <property type="project" value="InterPro"/>
</dbReference>
<accession>A0A4Q9DMC1</accession>
<dbReference type="PANTHER" id="PTHR43744:SF9">
    <property type="entry name" value="POLYGALACTURONAN_RHAMNOGALACTURONAN TRANSPORT SYSTEM PERMEASE PROTEIN YTCP"/>
    <property type="match status" value="1"/>
</dbReference>
<reference evidence="9 10" key="1">
    <citation type="submission" date="2019-02" db="EMBL/GenBank/DDBJ databases">
        <title>Paenibacillus sp. nov., isolated from surface-sterilized tissue of Thalictrum simplex L.</title>
        <authorList>
            <person name="Tuo L."/>
        </authorList>
    </citation>
    <scope>NUCLEOTIDE SEQUENCE [LARGE SCALE GENOMIC DNA]</scope>
    <source>
        <strain evidence="9 10">N2SHLJ1</strain>
    </source>
</reference>
<evidence type="ECO:0000313" key="10">
    <source>
        <dbReference type="Proteomes" id="UP000293142"/>
    </source>
</evidence>
<evidence type="ECO:0000256" key="7">
    <source>
        <dbReference type="RuleBase" id="RU363032"/>
    </source>
</evidence>
<evidence type="ECO:0000259" key="8">
    <source>
        <dbReference type="PROSITE" id="PS50928"/>
    </source>
</evidence>
<keyword evidence="3" id="KW-1003">Cell membrane</keyword>
<gene>
    <name evidence="9" type="ORF">EYB31_22745</name>
</gene>
<proteinExistence type="inferred from homology"/>
<keyword evidence="6 7" id="KW-0472">Membrane</keyword>
<dbReference type="EMBL" id="SIRE01000017">
    <property type="protein sequence ID" value="TBL75239.1"/>
    <property type="molecule type" value="Genomic_DNA"/>
</dbReference>
<feature type="transmembrane region" description="Helical" evidence="7">
    <location>
        <begin position="110"/>
        <end position="130"/>
    </location>
</feature>